<evidence type="ECO:0000313" key="3">
    <source>
        <dbReference type="EMBL" id="QGH60155.1"/>
    </source>
</evidence>
<dbReference type="InterPro" id="IPR001387">
    <property type="entry name" value="Cro/C1-type_HTH"/>
</dbReference>
<dbReference type="Pfam" id="PF01381">
    <property type="entry name" value="HTH_3"/>
    <property type="match status" value="1"/>
</dbReference>
<gene>
    <name evidence="3" type="ORF">GHV41_04535</name>
</gene>
<dbReference type="GO" id="GO:0003677">
    <property type="term" value="F:DNA binding"/>
    <property type="evidence" value="ECO:0007669"/>
    <property type="project" value="InterPro"/>
</dbReference>
<dbReference type="SMART" id="SM00530">
    <property type="entry name" value="HTH_XRE"/>
    <property type="match status" value="1"/>
</dbReference>
<name>A0A5Q2V812_SERPR</name>
<dbReference type="InterPro" id="IPR010982">
    <property type="entry name" value="Lambda_DNA-bd_dom_sf"/>
</dbReference>
<dbReference type="AlphaFoldDB" id="A0A5Q2V812"/>
<dbReference type="CDD" id="cd00093">
    <property type="entry name" value="HTH_XRE"/>
    <property type="match status" value="1"/>
</dbReference>
<dbReference type="Gene3D" id="1.10.10.2910">
    <property type="match status" value="1"/>
</dbReference>
<dbReference type="PANTHER" id="PTHR43236:SF1">
    <property type="entry name" value="BLL7220 PROTEIN"/>
    <property type="match status" value="1"/>
</dbReference>
<dbReference type="PROSITE" id="PS50943">
    <property type="entry name" value="HTH_CROC1"/>
    <property type="match status" value="1"/>
</dbReference>
<proteinExistence type="inferred from homology"/>
<dbReference type="PANTHER" id="PTHR43236">
    <property type="entry name" value="ANTITOXIN HIGA1"/>
    <property type="match status" value="1"/>
</dbReference>
<dbReference type="Gene3D" id="1.10.260.40">
    <property type="entry name" value="lambda repressor-like DNA-binding domains"/>
    <property type="match status" value="1"/>
</dbReference>
<accession>A0A5Q2V812</accession>
<feature type="domain" description="HTH cro/C1-type" evidence="2">
    <location>
        <begin position="16"/>
        <end position="70"/>
    </location>
</feature>
<dbReference type="SUPFAM" id="SSF47413">
    <property type="entry name" value="lambda repressor-like DNA-binding domains"/>
    <property type="match status" value="1"/>
</dbReference>
<dbReference type="Proteomes" id="UP000381260">
    <property type="component" value="Chromosome"/>
</dbReference>
<evidence type="ECO:0000313" key="4">
    <source>
        <dbReference type="Proteomes" id="UP000381260"/>
    </source>
</evidence>
<dbReference type="Pfam" id="PF06114">
    <property type="entry name" value="Peptidase_M78"/>
    <property type="match status" value="1"/>
</dbReference>
<comment type="similarity">
    <text evidence="1">Belongs to the short-chain fatty acyl-CoA assimilation regulator (ScfR) family.</text>
</comment>
<dbReference type="InterPro" id="IPR010359">
    <property type="entry name" value="IrrE_HExxH"/>
</dbReference>
<sequence>MALTLSSPLIIRNEMIELRRRMLGVSQKVLADRVNMSQGTLSKIEQGLKTVTQEQAEKFSEALSCPISFFTMSERLYGGPISAVPMYRKKASVGIKVLDRLIAEINVRIAHVRKLLQFIEFQPEFDLPSYDPDDYDGDAAEIAKNTRKSWYMPSGPVKNIVEVLERAGCLVIDCDMDDTGLSGVSYNLPGLPPMIFINKNQPLDRYRFTLAHELGHLIMHKAPNPDMEAQADTFAAEFLMPSRDISPYLRDMSIEKAASLKPFWRASMASIIFRAKTLGFLNQGQNEYIWRQMSSRGYRINEPVQLSRDGENPTLLAEIFEHVKQELEYDNDEISQVFSLNFDEIQKLYLINKSNTLRLVK</sequence>
<evidence type="ECO:0000256" key="1">
    <source>
        <dbReference type="ARBA" id="ARBA00007227"/>
    </source>
</evidence>
<dbReference type="InterPro" id="IPR052345">
    <property type="entry name" value="Rad_response_metalloprotease"/>
</dbReference>
<evidence type="ECO:0000259" key="2">
    <source>
        <dbReference type="PROSITE" id="PS50943"/>
    </source>
</evidence>
<organism evidence="3 4">
    <name type="scientific">Serratia proteamaculans</name>
    <dbReference type="NCBI Taxonomy" id="28151"/>
    <lineage>
        <taxon>Bacteria</taxon>
        <taxon>Pseudomonadati</taxon>
        <taxon>Pseudomonadota</taxon>
        <taxon>Gammaproteobacteria</taxon>
        <taxon>Enterobacterales</taxon>
        <taxon>Yersiniaceae</taxon>
        <taxon>Serratia</taxon>
    </lineage>
</organism>
<reference evidence="3 4" key="1">
    <citation type="submission" date="2019-11" db="EMBL/GenBank/DDBJ databases">
        <title>The Phosphoenolpyruvate Phosphotransferase System Regulates Serratia proteamaculans 336X Biofilm Formation and Wheat Roots colonization.</title>
        <authorList>
            <person name="Liu F."/>
        </authorList>
    </citation>
    <scope>NUCLEOTIDE SEQUENCE [LARGE SCALE GENOMIC DNA]</scope>
    <source>
        <strain evidence="3 4">336X</strain>
    </source>
</reference>
<protein>
    <submittedName>
        <fullName evidence="3">ImmA/IrrE family metallo-endopeptidase</fullName>
    </submittedName>
</protein>
<dbReference type="EMBL" id="CP045913">
    <property type="protein sequence ID" value="QGH60155.1"/>
    <property type="molecule type" value="Genomic_DNA"/>
</dbReference>